<evidence type="ECO:0000256" key="7">
    <source>
        <dbReference type="RuleBase" id="RU365095"/>
    </source>
</evidence>
<protein>
    <recommendedName>
        <fullName evidence="6 7">6-phosphogluconolactonase</fullName>
        <shortName evidence="7">6PGL</shortName>
        <ecNumber evidence="5 7">3.1.1.31</ecNumber>
    </recommendedName>
</protein>
<dbReference type="InterPro" id="IPR037171">
    <property type="entry name" value="NagB/RpiA_transferase-like"/>
</dbReference>
<comment type="function">
    <text evidence="2 7">Hydrolysis of 6-phosphogluconolactone to 6-phosphogluconate.</text>
</comment>
<dbReference type="PROSITE" id="PS01161">
    <property type="entry name" value="GLC_GALNAC_ISOMERASE"/>
    <property type="match status" value="1"/>
</dbReference>
<dbReference type="AlphaFoldDB" id="A0A147EPT4"/>
<dbReference type="EC" id="3.1.1.31" evidence="5 7"/>
<dbReference type="GO" id="GO:0006044">
    <property type="term" value="P:N-acetylglucosamine metabolic process"/>
    <property type="evidence" value="ECO:0007669"/>
    <property type="project" value="InterPro"/>
</dbReference>
<dbReference type="InterPro" id="IPR005900">
    <property type="entry name" value="6-phosphogluconolactonase_DevB"/>
</dbReference>
<dbReference type="GO" id="GO:0004342">
    <property type="term" value="F:glucosamine-6-phosphate deaminase activity"/>
    <property type="evidence" value="ECO:0007669"/>
    <property type="project" value="InterPro"/>
</dbReference>
<dbReference type="InterPro" id="IPR006148">
    <property type="entry name" value="Glc/Gal-6P_isomerase"/>
</dbReference>
<dbReference type="GO" id="GO:0017057">
    <property type="term" value="F:6-phosphogluconolactonase activity"/>
    <property type="evidence" value="ECO:0007669"/>
    <property type="project" value="UniProtKB-UniRule"/>
</dbReference>
<name>A0A147EPT4_9MICO</name>
<proteinExistence type="inferred from homology"/>
<dbReference type="CDD" id="cd01400">
    <property type="entry name" value="6PGL"/>
    <property type="match status" value="1"/>
</dbReference>
<dbReference type="Pfam" id="PF01182">
    <property type="entry name" value="Glucosamine_iso"/>
    <property type="match status" value="1"/>
</dbReference>
<comment type="similarity">
    <text evidence="4 7">Belongs to the glucosamine/galactosamine-6-phosphate isomerase family. 6-phosphogluconolactonase subfamily.</text>
</comment>
<dbReference type="PATRIC" id="fig|1079994.3.peg.779"/>
<evidence type="ECO:0000256" key="4">
    <source>
        <dbReference type="ARBA" id="ARBA00010662"/>
    </source>
</evidence>
<evidence type="ECO:0000256" key="6">
    <source>
        <dbReference type="ARBA" id="ARBA00020337"/>
    </source>
</evidence>
<evidence type="ECO:0000259" key="8">
    <source>
        <dbReference type="Pfam" id="PF01182"/>
    </source>
</evidence>
<dbReference type="PANTHER" id="PTHR11054">
    <property type="entry name" value="6-PHOSPHOGLUCONOLACTONASE"/>
    <property type="match status" value="1"/>
</dbReference>
<dbReference type="SUPFAM" id="SSF100950">
    <property type="entry name" value="NagB/RpiA/CoA transferase-like"/>
    <property type="match status" value="1"/>
</dbReference>
<evidence type="ECO:0000256" key="3">
    <source>
        <dbReference type="ARBA" id="ARBA00004961"/>
    </source>
</evidence>
<dbReference type="GO" id="GO:0006098">
    <property type="term" value="P:pentose-phosphate shunt"/>
    <property type="evidence" value="ECO:0007669"/>
    <property type="project" value="UniProtKB-UniPathway"/>
</dbReference>
<dbReference type="Proteomes" id="UP000070810">
    <property type="component" value="Unassembled WGS sequence"/>
</dbReference>
<organism evidence="9 10">
    <name type="scientific">Leucobacter chromiiresistens</name>
    <dbReference type="NCBI Taxonomy" id="1079994"/>
    <lineage>
        <taxon>Bacteria</taxon>
        <taxon>Bacillati</taxon>
        <taxon>Actinomycetota</taxon>
        <taxon>Actinomycetes</taxon>
        <taxon>Micrococcales</taxon>
        <taxon>Microbacteriaceae</taxon>
        <taxon>Leucobacter</taxon>
    </lineage>
</organism>
<comment type="pathway">
    <text evidence="3 7">Carbohydrate degradation; pentose phosphate pathway; D-ribulose 5-phosphate from D-glucose 6-phosphate (oxidative stage): step 2/3.</text>
</comment>
<dbReference type="EMBL" id="LDRK01000018">
    <property type="protein sequence ID" value="KTR86524.1"/>
    <property type="molecule type" value="Genomic_DNA"/>
</dbReference>
<evidence type="ECO:0000313" key="10">
    <source>
        <dbReference type="Proteomes" id="UP000070810"/>
    </source>
</evidence>
<comment type="caution">
    <text evidence="9">The sequence shown here is derived from an EMBL/GenBank/DDBJ whole genome shotgun (WGS) entry which is preliminary data.</text>
</comment>
<keyword evidence="7" id="KW-0378">Hydrolase</keyword>
<evidence type="ECO:0000313" key="9">
    <source>
        <dbReference type="EMBL" id="KTR86524.1"/>
    </source>
</evidence>
<dbReference type="UniPathway" id="UPA00115">
    <property type="reaction ID" value="UER00409"/>
</dbReference>
<dbReference type="PANTHER" id="PTHR11054:SF0">
    <property type="entry name" value="6-PHOSPHOGLUCONOLACTONASE"/>
    <property type="match status" value="1"/>
</dbReference>
<evidence type="ECO:0000256" key="2">
    <source>
        <dbReference type="ARBA" id="ARBA00002681"/>
    </source>
</evidence>
<dbReference type="NCBIfam" id="TIGR01198">
    <property type="entry name" value="pgl"/>
    <property type="match status" value="1"/>
</dbReference>
<accession>A0A147EPT4</accession>
<dbReference type="Gene3D" id="3.40.50.1360">
    <property type="match status" value="1"/>
</dbReference>
<keyword evidence="10" id="KW-1185">Reference proteome</keyword>
<dbReference type="InterPro" id="IPR018321">
    <property type="entry name" value="Glucosamine6P_isomerase_CS"/>
</dbReference>
<dbReference type="InterPro" id="IPR039104">
    <property type="entry name" value="6PGL"/>
</dbReference>
<sequence length="239" mass="25064">MRIEEHGSLDELARAAASEIISVCRSRQTDGGVPCIVLTGGTGGERVLSALASHDELAQVDWARVRFLWGDERWAPAGHEDRNDLLADRTLFAATTVDQALVHRVAASDSGVGLDEAAAAYAEVVDGIGRIDLALNGVGPDGHIASLFPGREELEAVGAAAPAALAIRHSPKPPPERVTLTLAALRRADRVWLIAAGAGKAEAVERVLGAREPLLPAARVSGTRETVLWADGEALSARS</sequence>
<evidence type="ECO:0000256" key="1">
    <source>
        <dbReference type="ARBA" id="ARBA00000832"/>
    </source>
</evidence>
<evidence type="ECO:0000256" key="5">
    <source>
        <dbReference type="ARBA" id="ARBA00013198"/>
    </source>
</evidence>
<reference evidence="9 10" key="1">
    <citation type="journal article" date="2016" name="Front. Microbiol.">
        <title>Genomic Resource of Rice Seed Associated Bacteria.</title>
        <authorList>
            <person name="Midha S."/>
            <person name="Bansal K."/>
            <person name="Sharma S."/>
            <person name="Kumar N."/>
            <person name="Patil P.P."/>
            <person name="Chaudhry V."/>
            <person name="Patil P.B."/>
        </authorList>
    </citation>
    <scope>NUCLEOTIDE SEQUENCE [LARGE SCALE GENOMIC DNA]</scope>
    <source>
        <strain evidence="9 10">NS354</strain>
    </source>
</reference>
<dbReference type="RefSeq" id="WP_058593263.1">
    <property type="nucleotide sequence ID" value="NZ_LDRK01000018.1"/>
</dbReference>
<comment type="catalytic activity">
    <reaction evidence="1 7">
        <text>6-phospho-D-glucono-1,5-lactone + H2O = 6-phospho-D-gluconate + H(+)</text>
        <dbReference type="Rhea" id="RHEA:12556"/>
        <dbReference type="ChEBI" id="CHEBI:15377"/>
        <dbReference type="ChEBI" id="CHEBI:15378"/>
        <dbReference type="ChEBI" id="CHEBI:57955"/>
        <dbReference type="ChEBI" id="CHEBI:58759"/>
        <dbReference type="EC" id="3.1.1.31"/>
    </reaction>
</comment>
<feature type="domain" description="Glucosamine/galactosamine-6-phosphate isomerase" evidence="8">
    <location>
        <begin position="10"/>
        <end position="229"/>
    </location>
</feature>
<dbReference type="GO" id="GO:0005975">
    <property type="term" value="P:carbohydrate metabolic process"/>
    <property type="evidence" value="ECO:0007669"/>
    <property type="project" value="UniProtKB-UniRule"/>
</dbReference>
<gene>
    <name evidence="7" type="primary">pgl</name>
    <name evidence="9" type="ORF">NS354_03715</name>
</gene>
<dbReference type="OrthoDB" id="9810967at2"/>